<evidence type="ECO:0000256" key="13">
    <source>
        <dbReference type="ARBA" id="ARBA00023268"/>
    </source>
</evidence>
<keyword evidence="9" id="KW-0862">Zinc</keyword>
<dbReference type="InterPro" id="IPR015886">
    <property type="entry name" value="H2TH_FPG"/>
</dbReference>
<dbReference type="Pfam" id="PF01149">
    <property type="entry name" value="Fapy_DNA_glyco"/>
    <property type="match status" value="1"/>
</dbReference>
<comment type="similarity">
    <text evidence="3">Belongs to the FPG family.</text>
</comment>
<dbReference type="InterPro" id="IPR015887">
    <property type="entry name" value="DNA_glyclase_Znf_dom_DNA_BS"/>
</dbReference>
<keyword evidence="10" id="KW-0238">DNA-binding</keyword>
<comment type="catalytic activity">
    <reaction evidence="1">
        <text>Hydrolysis of DNA containing ring-opened 7-methylguanine residues, releasing 2,6-diamino-4-hydroxy-5-(N-methyl)formamidopyrimidine.</text>
        <dbReference type="EC" id="3.2.2.23"/>
    </reaction>
</comment>
<dbReference type="PROSITE" id="PS51066">
    <property type="entry name" value="ZF_FPG_2"/>
    <property type="match status" value="1"/>
</dbReference>
<proteinExistence type="inferred from homology"/>
<dbReference type="Pfam" id="PF06831">
    <property type="entry name" value="H2TH"/>
    <property type="match status" value="1"/>
</dbReference>
<evidence type="ECO:0000256" key="3">
    <source>
        <dbReference type="ARBA" id="ARBA00009409"/>
    </source>
</evidence>
<dbReference type="GO" id="GO:0008270">
    <property type="term" value="F:zinc ion binding"/>
    <property type="evidence" value="ECO:0007669"/>
    <property type="project" value="UniProtKB-KW"/>
</dbReference>
<evidence type="ECO:0000256" key="8">
    <source>
        <dbReference type="ARBA" id="ARBA00022801"/>
    </source>
</evidence>
<organism evidence="19 20">
    <name type="scientific">Methanomassiliicoccus intestinalis (strain Issoire-Mx1)</name>
    <dbReference type="NCBI Taxonomy" id="1295009"/>
    <lineage>
        <taxon>Archaea</taxon>
        <taxon>Methanobacteriati</taxon>
        <taxon>Thermoplasmatota</taxon>
        <taxon>Thermoplasmata</taxon>
        <taxon>Methanomassiliicoccales</taxon>
        <taxon>Methanomassiliicoccaceae</taxon>
        <taxon>Methanomassiliicoccus</taxon>
    </lineage>
</organism>
<dbReference type="CDD" id="cd08966">
    <property type="entry name" value="EcFpg-like_N"/>
    <property type="match status" value="1"/>
</dbReference>
<accession>R9T4G4</accession>
<dbReference type="GO" id="GO:0140078">
    <property type="term" value="F:class I DNA-(apurinic or apyrimidinic site) endonuclease activity"/>
    <property type="evidence" value="ECO:0007669"/>
    <property type="project" value="UniProtKB-EC"/>
</dbReference>
<evidence type="ECO:0000256" key="2">
    <source>
        <dbReference type="ARBA" id="ARBA00001947"/>
    </source>
</evidence>
<feature type="domain" description="FPG-type" evidence="17">
    <location>
        <begin position="240"/>
        <end position="274"/>
    </location>
</feature>
<keyword evidence="5" id="KW-0479">Metal-binding</keyword>
<dbReference type="Gene3D" id="3.20.190.10">
    <property type="entry name" value="MutM-like, N-terminal"/>
    <property type="match status" value="1"/>
</dbReference>
<evidence type="ECO:0000259" key="18">
    <source>
        <dbReference type="PROSITE" id="PS51068"/>
    </source>
</evidence>
<dbReference type="FunFam" id="1.10.8.50:FF:000003">
    <property type="entry name" value="Formamidopyrimidine-DNA glycosylase"/>
    <property type="match status" value="1"/>
</dbReference>
<comment type="catalytic activity">
    <reaction evidence="15">
        <text>2'-deoxyribonucleotide-(2'-deoxyribose 5'-phosphate)-2'-deoxyribonucleotide-DNA = a 3'-end 2'-deoxyribonucleotide-(2,3-dehydro-2,3-deoxyribose 5'-phosphate)-DNA + a 5'-end 5'-phospho-2'-deoxyribonucleoside-DNA + H(+)</text>
        <dbReference type="Rhea" id="RHEA:66592"/>
        <dbReference type="Rhea" id="RHEA-COMP:13180"/>
        <dbReference type="Rhea" id="RHEA-COMP:16897"/>
        <dbReference type="Rhea" id="RHEA-COMP:17067"/>
        <dbReference type="ChEBI" id="CHEBI:15378"/>
        <dbReference type="ChEBI" id="CHEBI:136412"/>
        <dbReference type="ChEBI" id="CHEBI:157695"/>
        <dbReference type="ChEBI" id="CHEBI:167181"/>
        <dbReference type="EC" id="4.2.99.18"/>
    </reaction>
</comment>
<dbReference type="SUPFAM" id="SSF57716">
    <property type="entry name" value="Glucocorticoid receptor-like (DNA-binding domain)"/>
    <property type="match status" value="1"/>
</dbReference>
<evidence type="ECO:0000256" key="9">
    <source>
        <dbReference type="ARBA" id="ARBA00022833"/>
    </source>
</evidence>
<dbReference type="NCBIfam" id="TIGR00577">
    <property type="entry name" value="fpg"/>
    <property type="match status" value="1"/>
</dbReference>
<evidence type="ECO:0000313" key="20">
    <source>
        <dbReference type="Proteomes" id="UP000014070"/>
    </source>
</evidence>
<dbReference type="GO" id="GO:0003684">
    <property type="term" value="F:damaged DNA binding"/>
    <property type="evidence" value="ECO:0007669"/>
    <property type="project" value="InterPro"/>
</dbReference>
<comment type="cofactor">
    <cofactor evidence="2">
        <name>Zn(2+)</name>
        <dbReference type="ChEBI" id="CHEBI:29105"/>
    </cofactor>
</comment>
<dbReference type="SUPFAM" id="SSF46946">
    <property type="entry name" value="S13-like H2TH domain"/>
    <property type="match status" value="1"/>
</dbReference>
<keyword evidence="14" id="KW-0326">Glycosidase</keyword>
<dbReference type="STRING" id="1295009.MMINT_02330"/>
<evidence type="ECO:0000256" key="11">
    <source>
        <dbReference type="ARBA" id="ARBA00023204"/>
    </source>
</evidence>
<evidence type="ECO:0000256" key="16">
    <source>
        <dbReference type="PROSITE-ProRule" id="PRU00391"/>
    </source>
</evidence>
<evidence type="ECO:0000313" key="19">
    <source>
        <dbReference type="EMBL" id="AGN25635.1"/>
    </source>
</evidence>
<dbReference type="InterPro" id="IPR010663">
    <property type="entry name" value="Znf_FPG/IleRS"/>
</dbReference>
<dbReference type="InterPro" id="IPR000214">
    <property type="entry name" value="Znf_DNA_glyclase/AP_lyase"/>
</dbReference>
<sequence>MPELPEVETVVNVLKPQIIDLTVSRITINKPQVIAYPAVEEFCTRLTGQKISGMKRRGKFIIICFASGDQLILHLRMTGCLLVTPAEDNIADHTHVIFELENNTQLRFIDTRRFGRFWMIKKGEEDNVSGINKLGIEPFDAVLTADYLQSILSNRKKTIKECLLDQSLIAGIGNIYSDEILFRANIDPMRKANTLNSCELERLAAEIPRTLKYYMEKNEITPEEYLKKQGRGYNNSSFLNVYGQDNKLCPVCGEILHRRVIGGRSSVYCQNCQK</sequence>
<feature type="domain" description="Formamidopyrimidine-DNA glycosylase catalytic" evidence="18">
    <location>
        <begin position="2"/>
        <end position="115"/>
    </location>
</feature>
<gene>
    <name evidence="19" type="ORF">MMINT_02330</name>
</gene>
<evidence type="ECO:0000256" key="15">
    <source>
        <dbReference type="ARBA" id="ARBA00044632"/>
    </source>
</evidence>
<dbReference type="InParanoid" id="R9T4G4"/>
<dbReference type="Gene3D" id="1.10.8.50">
    <property type="match status" value="1"/>
</dbReference>
<evidence type="ECO:0000256" key="6">
    <source>
        <dbReference type="ARBA" id="ARBA00022763"/>
    </source>
</evidence>
<dbReference type="SMART" id="SM00898">
    <property type="entry name" value="Fapy_DNA_glyco"/>
    <property type="match status" value="1"/>
</dbReference>
<dbReference type="Proteomes" id="UP000014070">
    <property type="component" value="Chromosome"/>
</dbReference>
<keyword evidence="6" id="KW-0227">DNA damage</keyword>
<keyword evidence="20" id="KW-1185">Reference proteome</keyword>
<evidence type="ECO:0000256" key="5">
    <source>
        <dbReference type="ARBA" id="ARBA00022723"/>
    </source>
</evidence>
<evidence type="ECO:0000259" key="17">
    <source>
        <dbReference type="PROSITE" id="PS51066"/>
    </source>
</evidence>
<dbReference type="PROSITE" id="PS01242">
    <property type="entry name" value="ZF_FPG_1"/>
    <property type="match status" value="1"/>
</dbReference>
<dbReference type="GO" id="GO:0006284">
    <property type="term" value="P:base-excision repair"/>
    <property type="evidence" value="ECO:0007669"/>
    <property type="project" value="InterPro"/>
</dbReference>
<dbReference type="InterPro" id="IPR035937">
    <property type="entry name" value="FPG_N"/>
</dbReference>
<keyword evidence="13" id="KW-0511">Multifunctional enzyme</keyword>
<dbReference type="PANTHER" id="PTHR22993:SF9">
    <property type="entry name" value="FORMAMIDOPYRIMIDINE-DNA GLYCOSYLASE"/>
    <property type="match status" value="1"/>
</dbReference>
<evidence type="ECO:0000256" key="1">
    <source>
        <dbReference type="ARBA" id="ARBA00001668"/>
    </source>
</evidence>
<dbReference type="AlphaFoldDB" id="R9T4G4"/>
<dbReference type="SMART" id="SM01232">
    <property type="entry name" value="H2TH"/>
    <property type="match status" value="1"/>
</dbReference>
<dbReference type="PANTHER" id="PTHR22993">
    <property type="entry name" value="FORMAMIDOPYRIMIDINE-DNA GLYCOSYLASE"/>
    <property type="match status" value="1"/>
</dbReference>
<dbReference type="SUPFAM" id="SSF81624">
    <property type="entry name" value="N-terminal domain of MutM-like DNA repair proteins"/>
    <property type="match status" value="1"/>
</dbReference>
<dbReference type="EMBL" id="CP005934">
    <property type="protein sequence ID" value="AGN25635.1"/>
    <property type="molecule type" value="Genomic_DNA"/>
</dbReference>
<dbReference type="GeneID" id="41322671"/>
<evidence type="ECO:0000256" key="7">
    <source>
        <dbReference type="ARBA" id="ARBA00022771"/>
    </source>
</evidence>
<dbReference type="Pfam" id="PF06827">
    <property type="entry name" value="zf-FPG_IleRS"/>
    <property type="match status" value="1"/>
</dbReference>
<dbReference type="RefSeq" id="WP_020448160.1">
    <property type="nucleotide sequence ID" value="NC_021353.1"/>
</dbReference>
<name>R9T4G4_METII</name>
<dbReference type="InterPro" id="IPR010979">
    <property type="entry name" value="Ribosomal_uS13-like_H2TH"/>
</dbReference>
<dbReference type="OrthoDB" id="53322at2157"/>
<evidence type="ECO:0000256" key="4">
    <source>
        <dbReference type="ARBA" id="ARBA00011245"/>
    </source>
</evidence>
<evidence type="ECO:0000256" key="14">
    <source>
        <dbReference type="ARBA" id="ARBA00023295"/>
    </source>
</evidence>
<dbReference type="KEGG" id="mer:MMINT_02330"/>
<reference evidence="19 20" key="1">
    <citation type="journal article" date="2013" name="Genome Announc.">
        <title>Genome sequence of 'Candidatus Methanomassiliicoccus intestinalis' Issoire-Mx1, a third thermoplasmatales-related methanogenic archaeon from human feces.</title>
        <authorList>
            <person name="Borrel G."/>
            <person name="Harris H.M."/>
            <person name="Parisot N."/>
            <person name="Gaci N."/>
            <person name="Tottey W."/>
            <person name="Mihajlovski A."/>
            <person name="Deane J."/>
            <person name="Gribaldo S."/>
            <person name="Bardot O."/>
            <person name="Peyretaillade E."/>
            <person name="Peyret P."/>
            <person name="O'Toole P.W."/>
            <person name="Brugere J.F."/>
        </authorList>
    </citation>
    <scope>NUCLEOTIDE SEQUENCE [LARGE SCALE GENOMIC DNA]</scope>
    <source>
        <strain evidence="19 20">Issoire-Mx1</strain>
    </source>
</reference>
<evidence type="ECO:0000256" key="10">
    <source>
        <dbReference type="ARBA" id="ARBA00023125"/>
    </source>
</evidence>
<keyword evidence="12" id="KW-0456">Lyase</keyword>
<keyword evidence="7 16" id="KW-0863">Zinc-finger</keyword>
<protein>
    <submittedName>
        <fullName evidence="19">Formamidopyrimidine-DNA glycosylase</fullName>
    </submittedName>
</protein>
<dbReference type="NCBIfam" id="NF002211">
    <property type="entry name" value="PRK01103.1"/>
    <property type="match status" value="1"/>
</dbReference>
<comment type="subunit">
    <text evidence="4">Monomer.</text>
</comment>
<dbReference type="InterPro" id="IPR012319">
    <property type="entry name" value="FPG_cat"/>
</dbReference>
<keyword evidence="8" id="KW-0378">Hydrolase</keyword>
<keyword evidence="11" id="KW-0234">DNA repair</keyword>
<dbReference type="PROSITE" id="PS51068">
    <property type="entry name" value="FPG_CAT"/>
    <property type="match status" value="1"/>
</dbReference>
<dbReference type="InterPro" id="IPR020629">
    <property type="entry name" value="FPG_Glyclase"/>
</dbReference>
<dbReference type="GO" id="GO:0034039">
    <property type="term" value="F:8-oxo-7,8-dihydroguanine DNA N-glycosylase activity"/>
    <property type="evidence" value="ECO:0007669"/>
    <property type="project" value="TreeGrafter"/>
</dbReference>
<evidence type="ECO:0000256" key="12">
    <source>
        <dbReference type="ARBA" id="ARBA00023239"/>
    </source>
</evidence>
<dbReference type="HOGENOM" id="CLU_038423_1_2_2"/>